<name>A0A1N7MRG4_9BACL</name>
<dbReference type="Proteomes" id="UP000186156">
    <property type="component" value="Unassembled WGS sequence"/>
</dbReference>
<sequence>MGNHPMEPVQLAIEDKNCWGVTSPDGKVRYDAKDHVVEVPRAEAERLLGTGHPMISTYRKYWGGVNMKELEERAKQWERMRESWPTTSTR</sequence>
<protein>
    <submittedName>
        <fullName evidence="1">Uncharacterized protein</fullName>
    </submittedName>
</protein>
<accession>A0A1N7MRG4</accession>
<dbReference type="STRING" id="252246.SAMN05421799_10636"/>
<organism evidence="1 2">
    <name type="scientific">Alicyclobacillus vulcanalis</name>
    <dbReference type="NCBI Taxonomy" id="252246"/>
    <lineage>
        <taxon>Bacteria</taxon>
        <taxon>Bacillati</taxon>
        <taxon>Bacillota</taxon>
        <taxon>Bacilli</taxon>
        <taxon>Bacillales</taxon>
        <taxon>Alicyclobacillaceae</taxon>
        <taxon>Alicyclobacillus</taxon>
    </lineage>
</organism>
<evidence type="ECO:0000313" key="1">
    <source>
        <dbReference type="EMBL" id="SIS88439.1"/>
    </source>
</evidence>
<reference evidence="2" key="1">
    <citation type="submission" date="2017-01" db="EMBL/GenBank/DDBJ databases">
        <authorList>
            <person name="Varghese N."/>
            <person name="Submissions S."/>
        </authorList>
    </citation>
    <scope>NUCLEOTIDE SEQUENCE [LARGE SCALE GENOMIC DNA]</scope>
    <source>
        <strain evidence="2">DSM 16176</strain>
    </source>
</reference>
<evidence type="ECO:0000313" key="2">
    <source>
        <dbReference type="Proteomes" id="UP000186156"/>
    </source>
</evidence>
<dbReference type="EMBL" id="FTOO01000006">
    <property type="protein sequence ID" value="SIS88439.1"/>
    <property type="molecule type" value="Genomic_DNA"/>
</dbReference>
<dbReference type="AlphaFoldDB" id="A0A1N7MRG4"/>
<keyword evidence="2" id="KW-1185">Reference proteome</keyword>
<dbReference type="OrthoDB" id="9886958at2"/>
<gene>
    <name evidence="1" type="ORF">SAMN05421799_10636</name>
</gene>
<proteinExistence type="predicted"/>
<dbReference type="RefSeq" id="WP_143232590.1">
    <property type="nucleotide sequence ID" value="NZ_FTOO01000006.1"/>
</dbReference>